<evidence type="ECO:0000313" key="1">
    <source>
        <dbReference type="EMBL" id="HIU00163.1"/>
    </source>
</evidence>
<accession>A0A9D1HFS5</accession>
<organism evidence="1 2">
    <name type="scientific">Candidatus Allocopromorpha excrementavium</name>
    <dbReference type="NCBI Taxonomy" id="2840741"/>
    <lineage>
        <taxon>Bacteria</taxon>
        <taxon>Bacillati</taxon>
        <taxon>Bacillota</taxon>
        <taxon>Clostridia</taxon>
        <taxon>Eubacteriales</taxon>
        <taxon>Eubacteriaceae</taxon>
        <taxon>Eubacteriaceae incertae sedis</taxon>
        <taxon>Candidatus Allocopromorpha</taxon>
    </lineage>
</organism>
<comment type="caution">
    <text evidence="1">The sequence shown here is derived from an EMBL/GenBank/DDBJ whole genome shotgun (WGS) entry which is preliminary data.</text>
</comment>
<dbReference type="AlphaFoldDB" id="A0A9D1HFS5"/>
<dbReference type="Proteomes" id="UP000824159">
    <property type="component" value="Unassembled WGS sequence"/>
</dbReference>
<protein>
    <submittedName>
        <fullName evidence="1">Uncharacterized protein</fullName>
    </submittedName>
</protein>
<dbReference type="EMBL" id="DVLX01000095">
    <property type="protein sequence ID" value="HIU00163.1"/>
    <property type="molecule type" value="Genomic_DNA"/>
</dbReference>
<evidence type="ECO:0000313" key="2">
    <source>
        <dbReference type="Proteomes" id="UP000824159"/>
    </source>
</evidence>
<sequence>MKIEQYVMAYGVEQDRLRAVIPDGFTSIRPVLRINAEIIDENRSYIEFNTPIGRDGKKGWLNIACWNDIPFEKKGREVIFRADFLEISFTYTGIEGACPAEKDNDGCYFIGGKMLLRSPETITAGKEFCDCRFKWKFTEEDAEGVSIGKTLPAHHEEIKKIYAREAFTAENAAKIPCRQVLGAYAVKFDR</sequence>
<reference evidence="1" key="1">
    <citation type="submission" date="2020-10" db="EMBL/GenBank/DDBJ databases">
        <authorList>
            <person name="Gilroy R."/>
        </authorList>
    </citation>
    <scope>NUCLEOTIDE SEQUENCE</scope>
    <source>
        <strain evidence="1">CHK176-22527</strain>
    </source>
</reference>
<proteinExistence type="predicted"/>
<name>A0A9D1HFS5_9FIRM</name>
<reference evidence="1" key="2">
    <citation type="journal article" date="2021" name="PeerJ">
        <title>Extensive microbial diversity within the chicken gut microbiome revealed by metagenomics and culture.</title>
        <authorList>
            <person name="Gilroy R."/>
            <person name="Ravi A."/>
            <person name="Getino M."/>
            <person name="Pursley I."/>
            <person name="Horton D.L."/>
            <person name="Alikhan N.F."/>
            <person name="Baker D."/>
            <person name="Gharbi K."/>
            <person name="Hall N."/>
            <person name="Watson M."/>
            <person name="Adriaenssens E.M."/>
            <person name="Foster-Nyarko E."/>
            <person name="Jarju S."/>
            <person name="Secka A."/>
            <person name="Antonio M."/>
            <person name="Oren A."/>
            <person name="Chaudhuri R.R."/>
            <person name="La Ragione R."/>
            <person name="Hildebrand F."/>
            <person name="Pallen M.J."/>
        </authorList>
    </citation>
    <scope>NUCLEOTIDE SEQUENCE</scope>
    <source>
        <strain evidence="1">CHK176-22527</strain>
    </source>
</reference>
<gene>
    <name evidence="1" type="ORF">IAD12_07910</name>
</gene>